<comment type="caution">
    <text evidence="1">The sequence shown here is derived from an EMBL/GenBank/DDBJ whole genome shotgun (WGS) entry which is preliminary data.</text>
</comment>
<evidence type="ECO:0000313" key="1">
    <source>
        <dbReference type="EMBL" id="MBB4154203.1"/>
    </source>
</evidence>
<evidence type="ECO:0000313" key="2">
    <source>
        <dbReference type="Proteomes" id="UP000529795"/>
    </source>
</evidence>
<protein>
    <submittedName>
        <fullName evidence="1">Uncharacterized protein</fullName>
    </submittedName>
</protein>
<accession>A0A840F4G7</accession>
<proteinExistence type="predicted"/>
<dbReference type="EMBL" id="JACIEV010000005">
    <property type="protein sequence ID" value="MBB4154203.1"/>
    <property type="molecule type" value="Genomic_DNA"/>
</dbReference>
<keyword evidence="2" id="KW-1185">Reference proteome</keyword>
<dbReference type="AlphaFoldDB" id="A0A840F4G7"/>
<reference evidence="1 2" key="1">
    <citation type="submission" date="2020-08" db="EMBL/GenBank/DDBJ databases">
        <title>Genomic Encyclopedia of Type Strains, Phase IV (KMG-IV): sequencing the most valuable type-strain genomes for metagenomic binning, comparative biology and taxonomic classification.</title>
        <authorList>
            <person name="Goeker M."/>
        </authorList>
    </citation>
    <scope>NUCLEOTIDE SEQUENCE [LARGE SCALE GENOMIC DNA]</scope>
    <source>
        <strain evidence="1 2">YC6723</strain>
    </source>
</reference>
<name>A0A840F4G7_9SPHN</name>
<dbReference type="RefSeq" id="WP_183984496.1">
    <property type="nucleotide sequence ID" value="NZ_JACIEV010000005.1"/>
</dbReference>
<dbReference type="Proteomes" id="UP000529795">
    <property type="component" value="Unassembled WGS sequence"/>
</dbReference>
<gene>
    <name evidence="1" type="ORF">GGQ80_002113</name>
</gene>
<organism evidence="1 2">
    <name type="scientific">Sphingomonas jinjuensis</name>
    <dbReference type="NCBI Taxonomy" id="535907"/>
    <lineage>
        <taxon>Bacteria</taxon>
        <taxon>Pseudomonadati</taxon>
        <taxon>Pseudomonadota</taxon>
        <taxon>Alphaproteobacteria</taxon>
        <taxon>Sphingomonadales</taxon>
        <taxon>Sphingomonadaceae</taxon>
        <taxon>Sphingomonas</taxon>
    </lineage>
</organism>
<sequence length="90" mass="10305">MICSRDAMDWRSISMFTKVPDMKHPLEDEFASAIYRGWVSGGPTWDQLPVADREQWREKARRFGGNDISVAPWQKKVAEAAKPSIVPAWI</sequence>